<dbReference type="PANTHER" id="PTHR30522">
    <property type="entry name" value="NUCLEOSIDE TRIPHOSPHATE PYROPHOSPHOHYDROLASE"/>
    <property type="match status" value="1"/>
</dbReference>
<protein>
    <recommendedName>
        <fullName evidence="4">Nucleoside triphosphate pyrophosphohydrolase</fullName>
        <ecNumber evidence="3">3.6.1.8</ecNumber>
    </recommendedName>
</protein>
<evidence type="ECO:0000256" key="2">
    <source>
        <dbReference type="ARBA" id="ARBA00061115"/>
    </source>
</evidence>
<dbReference type="Pfam" id="PF03819">
    <property type="entry name" value="MazG"/>
    <property type="match status" value="2"/>
</dbReference>
<organism evidence="6 7">
    <name type="scientific">Acidisoma silvae</name>
    <dbReference type="NCBI Taxonomy" id="2802396"/>
    <lineage>
        <taxon>Bacteria</taxon>
        <taxon>Pseudomonadati</taxon>
        <taxon>Pseudomonadota</taxon>
        <taxon>Alphaproteobacteria</taxon>
        <taxon>Acetobacterales</taxon>
        <taxon>Acidocellaceae</taxon>
        <taxon>Acidisoma</taxon>
    </lineage>
</organism>
<dbReference type="GO" id="GO:0046052">
    <property type="term" value="P:UTP catabolic process"/>
    <property type="evidence" value="ECO:0007669"/>
    <property type="project" value="TreeGrafter"/>
</dbReference>
<evidence type="ECO:0000313" key="7">
    <source>
        <dbReference type="Proteomes" id="UP000708298"/>
    </source>
</evidence>
<dbReference type="GO" id="GO:0046047">
    <property type="term" value="P:TTP catabolic process"/>
    <property type="evidence" value="ECO:0007669"/>
    <property type="project" value="TreeGrafter"/>
</dbReference>
<dbReference type="EC" id="3.6.1.8" evidence="3"/>
<evidence type="ECO:0000256" key="1">
    <source>
        <dbReference type="ARBA" id="ARBA00052141"/>
    </source>
</evidence>
<dbReference type="EMBL" id="JAESVB010000003">
    <property type="protein sequence ID" value="MCB8875504.1"/>
    <property type="molecule type" value="Genomic_DNA"/>
</dbReference>
<dbReference type="CDD" id="cd11529">
    <property type="entry name" value="NTP-PPase_MazG_Cterm"/>
    <property type="match status" value="1"/>
</dbReference>
<proteinExistence type="inferred from homology"/>
<dbReference type="RefSeq" id="WP_227321150.1">
    <property type="nucleotide sequence ID" value="NZ_JAESVB010000003.1"/>
</dbReference>
<dbReference type="GO" id="GO:0046061">
    <property type="term" value="P:dATP catabolic process"/>
    <property type="evidence" value="ECO:0007669"/>
    <property type="project" value="TreeGrafter"/>
</dbReference>
<evidence type="ECO:0000256" key="3">
    <source>
        <dbReference type="ARBA" id="ARBA00066372"/>
    </source>
</evidence>
<reference evidence="6" key="2">
    <citation type="submission" date="2021-01" db="EMBL/GenBank/DDBJ databases">
        <authorList>
            <person name="Mieszkin S."/>
            <person name="Pouder E."/>
            <person name="Alain K."/>
        </authorList>
    </citation>
    <scope>NUCLEOTIDE SEQUENCE</scope>
    <source>
        <strain evidence="6">HW T2.11</strain>
    </source>
</reference>
<dbReference type="InterPro" id="IPR004518">
    <property type="entry name" value="MazG-like_dom"/>
</dbReference>
<feature type="domain" description="NTP pyrophosphohydrolase MazG-like" evidence="5">
    <location>
        <begin position="182"/>
        <end position="240"/>
    </location>
</feature>
<comment type="catalytic activity">
    <reaction evidence="1">
        <text>ATP + H2O = AMP + diphosphate + H(+)</text>
        <dbReference type="Rhea" id="RHEA:14245"/>
        <dbReference type="ChEBI" id="CHEBI:15377"/>
        <dbReference type="ChEBI" id="CHEBI:15378"/>
        <dbReference type="ChEBI" id="CHEBI:30616"/>
        <dbReference type="ChEBI" id="CHEBI:33019"/>
        <dbReference type="ChEBI" id="CHEBI:456215"/>
        <dbReference type="EC" id="3.6.1.8"/>
    </reaction>
</comment>
<comment type="caution">
    <text evidence="6">The sequence shown here is derived from an EMBL/GenBank/DDBJ whole genome shotgun (WGS) entry which is preliminary data.</text>
</comment>
<feature type="domain" description="NTP pyrophosphohydrolase MazG-like" evidence="5">
    <location>
        <begin position="39"/>
        <end position="112"/>
    </location>
</feature>
<accession>A0A964DYY3</accession>
<dbReference type="GO" id="GO:0046081">
    <property type="term" value="P:dUTP catabolic process"/>
    <property type="evidence" value="ECO:0007669"/>
    <property type="project" value="TreeGrafter"/>
</dbReference>
<dbReference type="GO" id="GO:0047693">
    <property type="term" value="F:ATP diphosphatase activity"/>
    <property type="evidence" value="ECO:0007669"/>
    <property type="project" value="UniProtKB-EC"/>
</dbReference>
<dbReference type="FunFam" id="1.10.287.1080:FF:000001">
    <property type="entry name" value="Nucleoside triphosphate pyrophosphohydrolase"/>
    <property type="match status" value="1"/>
</dbReference>
<reference evidence="6" key="1">
    <citation type="journal article" date="2021" name="Microorganisms">
        <title>Acidisoma silvae sp. nov. and Acidisomacellulosilytica sp. nov., Two Acidophilic Bacteria Isolated from Decaying Wood, Hydrolyzing Cellulose and Producing Poly-3-hydroxybutyrate.</title>
        <authorList>
            <person name="Mieszkin S."/>
            <person name="Pouder E."/>
            <person name="Uroz S."/>
            <person name="Simon-Colin C."/>
            <person name="Alain K."/>
        </authorList>
    </citation>
    <scope>NUCLEOTIDE SEQUENCE</scope>
    <source>
        <strain evidence="6">HW T2.11</strain>
    </source>
</reference>
<dbReference type="GO" id="GO:0006950">
    <property type="term" value="P:response to stress"/>
    <property type="evidence" value="ECO:0007669"/>
    <property type="project" value="UniProtKB-ARBA"/>
</dbReference>
<sequence>MNDAPDNRNPTDAAALHALIETMARLRDPVGGCAWDLKQSFASLAPYAVEEAYEVAEAAETGDMTGLREELGDLLLQVVFHSQIARETGLFSFAEVARGINDKLIRRHPHIFGDAAQRDSRAQTIAWEAQKAEERAAKAKTQTPVSALDGVATTLPALTRAQKLSSRAARVGFDWPKLDDLFDKLEEEVAELKAEIPTGQTDRIADEMGDLMFVMANLCRKLHLDSETVLRAANAKFTRRFQGVEALLAEQGRQPSEAGLEEMENLWVAVKVAEKSG</sequence>
<dbReference type="Proteomes" id="UP000708298">
    <property type="component" value="Unassembled WGS sequence"/>
</dbReference>
<dbReference type="NCBIfam" id="TIGR00444">
    <property type="entry name" value="mazG"/>
    <property type="match status" value="1"/>
</dbReference>
<dbReference type="GO" id="GO:0006203">
    <property type="term" value="P:dGTP catabolic process"/>
    <property type="evidence" value="ECO:0007669"/>
    <property type="project" value="TreeGrafter"/>
</dbReference>
<name>A0A964DYY3_9PROT</name>
<evidence type="ECO:0000256" key="4">
    <source>
        <dbReference type="ARBA" id="ARBA00074799"/>
    </source>
</evidence>
<dbReference type="PANTHER" id="PTHR30522:SF0">
    <property type="entry name" value="NUCLEOSIDE TRIPHOSPHATE PYROPHOSPHOHYDROLASE"/>
    <property type="match status" value="1"/>
</dbReference>
<dbReference type="InterPro" id="IPR048015">
    <property type="entry name" value="NTP-PPase_MazG-like_N"/>
</dbReference>
<evidence type="ECO:0000313" key="6">
    <source>
        <dbReference type="EMBL" id="MCB8875504.1"/>
    </source>
</evidence>
<dbReference type="Gene3D" id="1.10.287.1080">
    <property type="entry name" value="MazG-like"/>
    <property type="match status" value="2"/>
</dbReference>
<dbReference type="CDD" id="cd11528">
    <property type="entry name" value="NTP-PPase_MazG_Nterm"/>
    <property type="match status" value="1"/>
</dbReference>
<keyword evidence="6" id="KW-0378">Hydrolase</keyword>
<keyword evidence="7" id="KW-1185">Reference proteome</keyword>
<dbReference type="FunFam" id="1.10.287.1080:FF:000003">
    <property type="entry name" value="Nucleoside triphosphate pyrophosphohydrolase"/>
    <property type="match status" value="1"/>
</dbReference>
<gene>
    <name evidence="6" type="primary">mazG</name>
    <name evidence="6" type="ORF">ASILVAE211_09955</name>
</gene>
<dbReference type="SUPFAM" id="SSF101386">
    <property type="entry name" value="all-alpha NTP pyrophosphatases"/>
    <property type="match status" value="2"/>
</dbReference>
<dbReference type="InterPro" id="IPR048011">
    <property type="entry name" value="NTP-PPase_MazG-like_C"/>
</dbReference>
<evidence type="ECO:0000259" key="5">
    <source>
        <dbReference type="Pfam" id="PF03819"/>
    </source>
</evidence>
<comment type="similarity">
    <text evidence="2">Belongs to the nucleoside triphosphate pyrophosphohydrolase family.</text>
</comment>
<dbReference type="InterPro" id="IPR011551">
    <property type="entry name" value="NTP_PyrPHydrolase_MazG"/>
</dbReference>
<dbReference type="GO" id="GO:0046076">
    <property type="term" value="P:dTTP catabolic process"/>
    <property type="evidence" value="ECO:0007669"/>
    <property type="project" value="TreeGrafter"/>
</dbReference>
<dbReference type="NCBIfam" id="NF007113">
    <property type="entry name" value="PRK09562.1"/>
    <property type="match status" value="1"/>
</dbReference>
<dbReference type="AlphaFoldDB" id="A0A964DYY3"/>